<reference evidence="5 6" key="1">
    <citation type="journal article" date="2018" name="Mol. Plant">
        <title>The genome of Artemisia annua provides insight into the evolution of Asteraceae family and artemisinin biosynthesis.</title>
        <authorList>
            <person name="Shen Q."/>
            <person name="Zhang L."/>
            <person name="Liao Z."/>
            <person name="Wang S."/>
            <person name="Yan T."/>
            <person name="Shi P."/>
            <person name="Liu M."/>
            <person name="Fu X."/>
            <person name="Pan Q."/>
            <person name="Wang Y."/>
            <person name="Lv Z."/>
            <person name="Lu X."/>
            <person name="Zhang F."/>
            <person name="Jiang W."/>
            <person name="Ma Y."/>
            <person name="Chen M."/>
            <person name="Hao X."/>
            <person name="Li L."/>
            <person name="Tang Y."/>
            <person name="Lv G."/>
            <person name="Zhou Y."/>
            <person name="Sun X."/>
            <person name="Brodelius P.E."/>
            <person name="Rose J.K.C."/>
            <person name="Tang K."/>
        </authorList>
    </citation>
    <scope>NUCLEOTIDE SEQUENCE [LARGE SCALE GENOMIC DNA]</scope>
    <source>
        <strain evidence="6">cv. Huhao1</strain>
        <tissue evidence="5">Leaf</tissue>
    </source>
</reference>
<protein>
    <recommendedName>
        <fullName evidence="4">Acyltransferase</fullName>
        <ecNumber evidence="4">2.3.1.-</ecNumber>
    </recommendedName>
</protein>
<dbReference type="GO" id="GO:0005789">
    <property type="term" value="C:endoplasmic reticulum membrane"/>
    <property type="evidence" value="ECO:0007669"/>
    <property type="project" value="UniProtKB-SubCell"/>
</dbReference>
<keyword evidence="4" id="KW-1133">Transmembrane helix</keyword>
<dbReference type="EMBL" id="PKPP01001288">
    <property type="protein sequence ID" value="PWA83915.1"/>
    <property type="molecule type" value="Genomic_DNA"/>
</dbReference>
<comment type="subcellular location">
    <subcellularLocation>
        <location evidence="4">Endoplasmic reticulum membrane</location>
        <topology evidence="4">Multi-pass membrane protein</topology>
    </subcellularLocation>
</comment>
<evidence type="ECO:0000313" key="5">
    <source>
        <dbReference type="EMBL" id="PWA83915.1"/>
    </source>
</evidence>
<dbReference type="Proteomes" id="UP000245207">
    <property type="component" value="Unassembled WGS sequence"/>
</dbReference>
<evidence type="ECO:0000256" key="2">
    <source>
        <dbReference type="ARBA" id="ARBA00022679"/>
    </source>
</evidence>
<dbReference type="GO" id="GO:0019432">
    <property type="term" value="P:triglyceride biosynthetic process"/>
    <property type="evidence" value="ECO:0007669"/>
    <property type="project" value="UniProtKB-ARBA"/>
</dbReference>
<comment type="caution">
    <text evidence="4">Lacks conserved residue(s) required for the propagation of feature annotation.</text>
</comment>
<comment type="caution">
    <text evidence="5">The sequence shown here is derived from an EMBL/GenBank/DDBJ whole genome shotgun (WGS) entry which is preliminary data.</text>
</comment>
<evidence type="ECO:0000256" key="3">
    <source>
        <dbReference type="ARBA" id="ARBA00023315"/>
    </source>
</evidence>
<dbReference type="OrthoDB" id="264532at2759"/>
<dbReference type="InterPro" id="IPR007130">
    <property type="entry name" value="DAGAT"/>
</dbReference>
<accession>A0A2U1PDR9</accession>
<name>A0A2U1PDR9_ARTAN</name>
<proteinExistence type="inferred from homology"/>
<keyword evidence="4" id="KW-0256">Endoplasmic reticulum</keyword>
<keyword evidence="6" id="KW-1185">Reference proteome</keyword>
<evidence type="ECO:0000256" key="4">
    <source>
        <dbReference type="RuleBase" id="RU367023"/>
    </source>
</evidence>
<keyword evidence="4" id="KW-0812">Transmembrane</keyword>
<gene>
    <name evidence="5" type="ORF">CTI12_AA162690</name>
</gene>
<dbReference type="AlphaFoldDB" id="A0A2U1PDR9"/>
<keyword evidence="2 4" id="KW-0808">Transferase</keyword>
<dbReference type="Pfam" id="PF03982">
    <property type="entry name" value="DAGAT"/>
    <property type="match status" value="1"/>
</dbReference>
<keyword evidence="4" id="KW-0472">Membrane</keyword>
<dbReference type="GO" id="GO:0004144">
    <property type="term" value="F:diacylglycerol O-acyltransferase activity"/>
    <property type="evidence" value="ECO:0007669"/>
    <property type="project" value="UniProtKB-ARBA"/>
</dbReference>
<feature type="transmembrane region" description="Helical" evidence="4">
    <location>
        <begin position="259"/>
        <end position="278"/>
    </location>
</feature>
<dbReference type="EC" id="2.3.1.-" evidence="4"/>
<evidence type="ECO:0000256" key="1">
    <source>
        <dbReference type="ARBA" id="ARBA00005420"/>
    </source>
</evidence>
<dbReference type="STRING" id="35608.A0A2U1PDR9"/>
<sequence>MVYEVFGYEPHSVWPIVVIALADLKGFMPIPKIQVLASVLYTILKAFMGMDWTDASNEENFSILLKYGYNCIIIQGTVQETFYMEHSEVWGVNGKHAGASQRLVGGLRYCERDMLIPHAGLGNKESVRDWDIMMQLLSICEAGIDGVITDNPKTARAFTRNPCVDTYSMAQFVFMPHKLSNYLPQVELAVLPPASAPIPVYVTYVIDPPLPSINAGARRIQQGRWWWFILQTVKSGSGSEIDLTPDNGTEKSSGTLDGFLLLFEANLIAMVYVMIVVLNYDVLVNLDNRYGVYLLKPLLFSLVPFATDMQDIVLGVLGDYTNYEVSGSSTRNFFPHALSKLEEVMMMLDMIQ</sequence>
<keyword evidence="3 5" id="KW-0012">Acyltransferase</keyword>
<evidence type="ECO:0000313" key="6">
    <source>
        <dbReference type="Proteomes" id="UP000245207"/>
    </source>
</evidence>
<organism evidence="5 6">
    <name type="scientific">Artemisia annua</name>
    <name type="common">Sweet wormwood</name>
    <dbReference type="NCBI Taxonomy" id="35608"/>
    <lineage>
        <taxon>Eukaryota</taxon>
        <taxon>Viridiplantae</taxon>
        <taxon>Streptophyta</taxon>
        <taxon>Embryophyta</taxon>
        <taxon>Tracheophyta</taxon>
        <taxon>Spermatophyta</taxon>
        <taxon>Magnoliopsida</taxon>
        <taxon>eudicotyledons</taxon>
        <taxon>Gunneridae</taxon>
        <taxon>Pentapetalae</taxon>
        <taxon>asterids</taxon>
        <taxon>campanulids</taxon>
        <taxon>Asterales</taxon>
        <taxon>Asteraceae</taxon>
        <taxon>Asteroideae</taxon>
        <taxon>Anthemideae</taxon>
        <taxon>Artemisiinae</taxon>
        <taxon>Artemisia</taxon>
    </lineage>
</organism>
<comment type="similarity">
    <text evidence="1 4">Belongs to the diacylglycerol acyltransferase family.</text>
</comment>